<feature type="binding site" evidence="6">
    <location>
        <position position="373"/>
    </location>
    <ligand>
        <name>Mg(2+)</name>
        <dbReference type="ChEBI" id="CHEBI:18420"/>
    </ligand>
</feature>
<feature type="binding site" evidence="6">
    <location>
        <position position="15"/>
    </location>
    <ligand>
        <name>ATP</name>
        <dbReference type="ChEBI" id="CHEBI:30616"/>
    </ligand>
</feature>
<comment type="subcellular location">
    <subcellularLocation>
        <location evidence="6">Cytoplasm</location>
    </subcellularLocation>
</comment>
<accession>A0A1I1MUE1</accession>
<comment type="pathway">
    <text evidence="6">Metabolic intermediate biosynthesis; acetyl-CoA biosynthesis; acetyl-CoA from acetate: step 1/2.</text>
</comment>
<keyword evidence="5 6" id="KW-0067">ATP-binding</keyword>
<comment type="function">
    <text evidence="6">Catalyzes the formation of acetyl phosphate from acetate and ATP. Can also catalyze the reverse reaction.</text>
</comment>
<dbReference type="AlphaFoldDB" id="A0A1I1MUE1"/>
<feature type="binding site" evidence="6">
    <location>
        <begin position="271"/>
        <end position="273"/>
    </location>
    <ligand>
        <name>ATP</name>
        <dbReference type="ChEBI" id="CHEBI:30616"/>
    </ligand>
</feature>
<feature type="site" description="Transition state stabilizer" evidence="6">
    <location>
        <position position="231"/>
    </location>
</feature>
<evidence type="ECO:0000256" key="3">
    <source>
        <dbReference type="ARBA" id="ARBA00022741"/>
    </source>
</evidence>
<evidence type="ECO:0000256" key="6">
    <source>
        <dbReference type="HAMAP-Rule" id="MF_00020"/>
    </source>
</evidence>
<comment type="catalytic activity">
    <reaction evidence="6">
        <text>acetate + ATP = acetyl phosphate + ADP</text>
        <dbReference type="Rhea" id="RHEA:11352"/>
        <dbReference type="ChEBI" id="CHEBI:22191"/>
        <dbReference type="ChEBI" id="CHEBI:30089"/>
        <dbReference type="ChEBI" id="CHEBI:30616"/>
        <dbReference type="ChEBI" id="CHEBI:456216"/>
        <dbReference type="EC" id="2.7.2.1"/>
    </reaction>
</comment>
<dbReference type="SUPFAM" id="SSF53067">
    <property type="entry name" value="Actin-like ATPase domain"/>
    <property type="match status" value="2"/>
</dbReference>
<dbReference type="PRINTS" id="PR00471">
    <property type="entry name" value="ACETATEKNASE"/>
</dbReference>
<name>A0A1I1MUE1_9ACTN</name>
<dbReference type="InterPro" id="IPR000890">
    <property type="entry name" value="Aliphatic_acid_kin_short-chain"/>
</dbReference>
<keyword evidence="6" id="KW-0460">Magnesium</keyword>
<dbReference type="Proteomes" id="UP000199022">
    <property type="component" value="Unassembled WGS sequence"/>
</dbReference>
<dbReference type="GO" id="GO:0006083">
    <property type="term" value="P:acetate metabolic process"/>
    <property type="evidence" value="ECO:0007669"/>
    <property type="project" value="TreeGrafter"/>
</dbReference>
<dbReference type="PANTHER" id="PTHR21060:SF15">
    <property type="entry name" value="ACETATE KINASE-RELATED"/>
    <property type="match status" value="1"/>
</dbReference>
<dbReference type="Gene3D" id="3.30.420.40">
    <property type="match status" value="2"/>
</dbReference>
<dbReference type="RefSeq" id="WP_091556917.1">
    <property type="nucleotide sequence ID" value="NZ_BNAC01000004.1"/>
</dbReference>
<keyword evidence="6" id="KW-0963">Cytoplasm</keyword>
<dbReference type="GO" id="GO:0006085">
    <property type="term" value="P:acetyl-CoA biosynthetic process"/>
    <property type="evidence" value="ECO:0007669"/>
    <property type="project" value="UniProtKB-UniRule"/>
</dbReference>
<keyword evidence="3 6" id="KW-0547">Nucleotide-binding</keyword>
<evidence type="ECO:0000256" key="5">
    <source>
        <dbReference type="ARBA" id="ARBA00022840"/>
    </source>
</evidence>
<proteinExistence type="inferred from homology"/>
<evidence type="ECO:0000256" key="7">
    <source>
        <dbReference type="RuleBase" id="RU003835"/>
    </source>
</evidence>
<dbReference type="NCBIfam" id="TIGR00016">
    <property type="entry name" value="ackA"/>
    <property type="match status" value="1"/>
</dbReference>
<dbReference type="PROSITE" id="PS01075">
    <property type="entry name" value="ACETATE_KINASE_1"/>
    <property type="match status" value="1"/>
</dbReference>
<keyword evidence="9" id="KW-1185">Reference proteome</keyword>
<dbReference type="PANTHER" id="PTHR21060">
    <property type="entry name" value="ACETATE KINASE"/>
    <property type="match status" value="1"/>
</dbReference>
<dbReference type="EC" id="2.7.2.1" evidence="6"/>
<dbReference type="PIRSF" id="PIRSF000722">
    <property type="entry name" value="Acetate_prop_kin"/>
    <property type="match status" value="1"/>
</dbReference>
<dbReference type="EMBL" id="FOMD01000002">
    <property type="protein sequence ID" value="SFC88991.1"/>
    <property type="molecule type" value="Genomic_DNA"/>
</dbReference>
<dbReference type="GO" id="GO:0005737">
    <property type="term" value="C:cytoplasm"/>
    <property type="evidence" value="ECO:0007669"/>
    <property type="project" value="UniProtKB-SubCell"/>
</dbReference>
<dbReference type="GO" id="GO:0000287">
    <property type="term" value="F:magnesium ion binding"/>
    <property type="evidence" value="ECO:0007669"/>
    <property type="project" value="UniProtKB-UniRule"/>
</dbReference>
<keyword evidence="4 6" id="KW-0418">Kinase</keyword>
<dbReference type="InterPro" id="IPR043129">
    <property type="entry name" value="ATPase_NBD"/>
</dbReference>
<keyword evidence="2 6" id="KW-0808">Transferase</keyword>
<evidence type="ECO:0000256" key="4">
    <source>
        <dbReference type="ARBA" id="ARBA00022777"/>
    </source>
</evidence>
<dbReference type="PROSITE" id="PS01076">
    <property type="entry name" value="ACETATE_KINASE_2"/>
    <property type="match status" value="1"/>
</dbReference>
<dbReference type="GO" id="GO:0005524">
    <property type="term" value="F:ATP binding"/>
    <property type="evidence" value="ECO:0007669"/>
    <property type="project" value="UniProtKB-KW"/>
</dbReference>
<feature type="binding site" evidence="6">
    <location>
        <position position="8"/>
    </location>
    <ligand>
        <name>Mg(2+)</name>
        <dbReference type="ChEBI" id="CHEBI:18420"/>
    </ligand>
</feature>
<comment type="cofactor">
    <cofactor evidence="6">
        <name>Mg(2+)</name>
        <dbReference type="ChEBI" id="CHEBI:18420"/>
    </cofactor>
    <cofactor evidence="6">
        <name>Mn(2+)</name>
        <dbReference type="ChEBI" id="CHEBI:29035"/>
    </cofactor>
    <text evidence="6">Mg(2+). Can also accept Mn(2+).</text>
</comment>
<evidence type="ECO:0000256" key="2">
    <source>
        <dbReference type="ARBA" id="ARBA00022679"/>
    </source>
</evidence>
<comment type="subunit">
    <text evidence="6">Homodimer.</text>
</comment>
<evidence type="ECO:0000313" key="8">
    <source>
        <dbReference type="EMBL" id="SFC88991.1"/>
    </source>
</evidence>
<dbReference type="HAMAP" id="MF_00020">
    <property type="entry name" value="Acetate_kinase"/>
    <property type="match status" value="1"/>
</dbReference>
<dbReference type="STRING" id="1225127.SAMN05661030_1834"/>
<keyword evidence="6" id="KW-0479">Metal-binding</keyword>
<dbReference type="OrthoDB" id="9802453at2"/>
<feature type="binding site" evidence="6">
    <location>
        <begin position="198"/>
        <end position="202"/>
    </location>
    <ligand>
        <name>ATP</name>
        <dbReference type="ChEBI" id="CHEBI:30616"/>
    </ligand>
</feature>
<sequence>MTTVLVVNSGSSSLKYQLLDDAEQVLASGLVERIGGAGSIRHRGPGGEVTVDADVPDHRAALALMMRTCTEHGPQLAPDVVGHRVVHGGARFSAPVVVDDEVEAAVEELATLAPLHNPPGLLGIRAARATFPGVPQVAVFDTAFHATIPPEASTYAIDAGLAAERGIRRYGFHGTSHEYVSQEAARFLGHAGRFVVLHLGNGASACAVSGGRSVATSMGLTPLEGLVMGTRGGDLDPGALLHLLRTGMSVDEVDTLLNRRSGLAGLTGTGDLRDVLAAAEGGDERAELALDVYAHRIRGYVGAYLAHLGGLDALVFTAGVGENSPEVRARVVEGLGHLGPTLDPARNEARGRGARLVSPDDAAVPVLVVPTDEELQIARHALAVTAG</sequence>
<feature type="site" description="Transition state stabilizer" evidence="6">
    <location>
        <position position="173"/>
    </location>
</feature>
<feature type="active site" description="Proton donor/acceptor" evidence="6">
    <location>
        <position position="141"/>
    </location>
</feature>
<evidence type="ECO:0000256" key="1">
    <source>
        <dbReference type="ARBA" id="ARBA00008748"/>
    </source>
</evidence>
<dbReference type="Pfam" id="PF00871">
    <property type="entry name" value="Acetate_kinase"/>
    <property type="match status" value="1"/>
</dbReference>
<reference evidence="9" key="1">
    <citation type="submission" date="2016-10" db="EMBL/GenBank/DDBJ databases">
        <authorList>
            <person name="Varghese N."/>
            <person name="Submissions S."/>
        </authorList>
    </citation>
    <scope>NUCLEOTIDE SEQUENCE [LARGE SCALE GENOMIC DNA]</scope>
    <source>
        <strain evidence="9">DSM 45962</strain>
    </source>
</reference>
<feature type="binding site" evidence="6">
    <location>
        <position position="84"/>
    </location>
    <ligand>
        <name>substrate</name>
    </ligand>
</feature>
<comment type="similarity">
    <text evidence="1 6 7">Belongs to the acetokinase family.</text>
</comment>
<gene>
    <name evidence="6" type="primary">ackA</name>
    <name evidence="8" type="ORF">SAMN05661030_1834</name>
</gene>
<dbReference type="CDD" id="cd24010">
    <property type="entry name" value="ASKHA_NBD_AcK_PK"/>
    <property type="match status" value="1"/>
</dbReference>
<dbReference type="UniPathway" id="UPA00340">
    <property type="reaction ID" value="UER00458"/>
</dbReference>
<dbReference type="InterPro" id="IPR023865">
    <property type="entry name" value="Aliphatic_acid_kinase_CS"/>
</dbReference>
<protein>
    <recommendedName>
        <fullName evidence="6">Acetate kinase</fullName>
        <ecNumber evidence="6">2.7.2.1</ecNumber>
    </recommendedName>
    <alternativeName>
        <fullName evidence="6">Acetokinase</fullName>
    </alternativeName>
</protein>
<evidence type="ECO:0000313" key="9">
    <source>
        <dbReference type="Proteomes" id="UP000199022"/>
    </source>
</evidence>
<organism evidence="8 9">
    <name type="scientific">Klenkia taihuensis</name>
    <dbReference type="NCBI Taxonomy" id="1225127"/>
    <lineage>
        <taxon>Bacteria</taxon>
        <taxon>Bacillati</taxon>
        <taxon>Actinomycetota</taxon>
        <taxon>Actinomycetes</taxon>
        <taxon>Geodermatophilales</taxon>
        <taxon>Geodermatophilaceae</taxon>
        <taxon>Klenkia</taxon>
    </lineage>
</organism>
<dbReference type="GO" id="GO:0008776">
    <property type="term" value="F:acetate kinase activity"/>
    <property type="evidence" value="ECO:0007669"/>
    <property type="project" value="UniProtKB-UniRule"/>
</dbReference>
<feature type="binding site" evidence="6">
    <location>
        <begin position="319"/>
        <end position="323"/>
    </location>
    <ligand>
        <name>ATP</name>
        <dbReference type="ChEBI" id="CHEBI:30616"/>
    </ligand>
</feature>
<dbReference type="InterPro" id="IPR004372">
    <property type="entry name" value="Ac/propionate_kinase"/>
</dbReference>